<feature type="compositionally biased region" description="Low complexity" evidence="1">
    <location>
        <begin position="97"/>
        <end position="114"/>
    </location>
</feature>
<proteinExistence type="predicted"/>
<protein>
    <recommendedName>
        <fullName evidence="4">SHOCT domain-containing protein</fullName>
    </recommendedName>
</protein>
<evidence type="ECO:0000313" key="2">
    <source>
        <dbReference type="EMBL" id="MBO3083354.1"/>
    </source>
</evidence>
<evidence type="ECO:0008006" key="4">
    <source>
        <dbReference type="Google" id="ProtNLM"/>
    </source>
</evidence>
<keyword evidence="3" id="KW-1185">Reference proteome</keyword>
<organism evidence="2 3">
    <name type="scientific">Cellulomonas fengjieae</name>
    <dbReference type="NCBI Taxonomy" id="2819978"/>
    <lineage>
        <taxon>Bacteria</taxon>
        <taxon>Bacillati</taxon>
        <taxon>Actinomycetota</taxon>
        <taxon>Actinomycetes</taxon>
        <taxon>Micrococcales</taxon>
        <taxon>Cellulomonadaceae</taxon>
        <taxon>Cellulomonas</taxon>
    </lineage>
</organism>
<reference evidence="2 3" key="1">
    <citation type="submission" date="2021-03" db="EMBL/GenBank/DDBJ databases">
        <title>novel species in genus Cellulomonas.</title>
        <authorList>
            <person name="Zhang G."/>
        </authorList>
    </citation>
    <scope>NUCLEOTIDE SEQUENCE [LARGE SCALE GENOMIC DNA]</scope>
    <source>
        <strain evidence="3">zg-ZUI188</strain>
    </source>
</reference>
<evidence type="ECO:0000313" key="3">
    <source>
        <dbReference type="Proteomes" id="UP000678317"/>
    </source>
</evidence>
<evidence type="ECO:0000256" key="1">
    <source>
        <dbReference type="SAM" id="MobiDB-lite"/>
    </source>
</evidence>
<accession>A0ABS3SCW5</accession>
<feature type="region of interest" description="Disordered" evidence="1">
    <location>
        <begin position="78"/>
        <end position="124"/>
    </location>
</feature>
<dbReference type="RefSeq" id="WP_208288288.1">
    <property type="nucleotide sequence ID" value="NZ_CP074404.1"/>
</dbReference>
<dbReference type="EMBL" id="JAGFBM010000001">
    <property type="protein sequence ID" value="MBO3083354.1"/>
    <property type="molecule type" value="Genomic_DNA"/>
</dbReference>
<gene>
    <name evidence="2" type="ORF">J4035_01780</name>
</gene>
<comment type="caution">
    <text evidence="2">The sequence shown here is derived from an EMBL/GenBank/DDBJ whole genome shotgun (WGS) entry which is preliminary data.</text>
</comment>
<sequence length="156" mass="16126">MSPDQNASLDERLRRLGIAQDLQRAVAAGIDKLPVSEETKTSLTSKSATAVVVVGETGVALAKGAVTAAKDGAETFQRTRQEYASASAGAEPGTPTDAPTDASGQAAAAAPTDAVGDEVSEEDVTTRLERLSQLHHDGHLTDLEYAEAKARVIAGR</sequence>
<name>A0ABS3SCW5_9CELL</name>
<dbReference type="Proteomes" id="UP000678317">
    <property type="component" value="Unassembled WGS sequence"/>
</dbReference>